<dbReference type="OrthoDB" id="9779554at2"/>
<evidence type="ECO:0000313" key="8">
    <source>
        <dbReference type="Proteomes" id="UP000297714"/>
    </source>
</evidence>
<dbReference type="PANTHER" id="PTHR11101">
    <property type="entry name" value="PHOSPHATE TRANSPORTER"/>
    <property type="match status" value="1"/>
</dbReference>
<dbReference type="GO" id="GO:0016020">
    <property type="term" value="C:membrane"/>
    <property type="evidence" value="ECO:0007669"/>
    <property type="project" value="UniProtKB-SubCell"/>
</dbReference>
<feature type="transmembrane region" description="Helical" evidence="6">
    <location>
        <begin position="308"/>
        <end position="332"/>
    </location>
</feature>
<dbReference type="AlphaFoldDB" id="A0A4Z0YG72"/>
<gene>
    <name evidence="7" type="primary">pitA_1</name>
    <name evidence="7" type="ORF">CAGA_01070</name>
</gene>
<comment type="caution">
    <text evidence="7">The sequence shown here is derived from an EMBL/GenBank/DDBJ whole genome shotgun (WGS) entry which is preliminary data.</text>
</comment>
<keyword evidence="3 6" id="KW-0812">Transmembrane</keyword>
<name>A0A4Z0YG72_9FIRM</name>
<keyword evidence="5 6" id="KW-0472">Membrane</keyword>
<reference evidence="7 8" key="1">
    <citation type="submission" date="2019-04" db="EMBL/GenBank/DDBJ databases">
        <authorList>
            <person name="Poehlein A."/>
            <person name="Bengelsdorf F.R."/>
            <person name="Duerre P."/>
            <person name="Daniel R."/>
        </authorList>
    </citation>
    <scope>NUCLEOTIDE SEQUENCE [LARGE SCALE GENOMIC DNA]</scope>
    <source>
        <strain evidence="7 8">BS-1</strain>
    </source>
</reference>
<feature type="transmembrane region" description="Helical" evidence="6">
    <location>
        <begin position="105"/>
        <end position="122"/>
    </location>
</feature>
<evidence type="ECO:0000256" key="1">
    <source>
        <dbReference type="ARBA" id="ARBA00004141"/>
    </source>
</evidence>
<dbReference type="PANTHER" id="PTHR11101:SF80">
    <property type="entry name" value="PHOSPHATE TRANSPORTER"/>
    <property type="match status" value="1"/>
</dbReference>
<feature type="transmembrane region" description="Helical" evidence="6">
    <location>
        <begin position="260"/>
        <end position="278"/>
    </location>
</feature>
<feature type="transmembrane region" description="Helical" evidence="6">
    <location>
        <begin position="134"/>
        <end position="159"/>
    </location>
</feature>
<evidence type="ECO:0000256" key="6">
    <source>
        <dbReference type="SAM" id="Phobius"/>
    </source>
</evidence>
<evidence type="ECO:0000256" key="4">
    <source>
        <dbReference type="ARBA" id="ARBA00022989"/>
    </source>
</evidence>
<organism evidence="7 8">
    <name type="scientific">Caproiciproducens galactitolivorans</name>
    <dbReference type="NCBI Taxonomy" id="642589"/>
    <lineage>
        <taxon>Bacteria</taxon>
        <taxon>Bacillati</taxon>
        <taxon>Bacillota</taxon>
        <taxon>Clostridia</taxon>
        <taxon>Eubacteriales</taxon>
        <taxon>Acutalibacteraceae</taxon>
        <taxon>Caproiciproducens</taxon>
    </lineage>
</organism>
<keyword evidence="2" id="KW-0813">Transport</keyword>
<dbReference type="GO" id="GO:0035435">
    <property type="term" value="P:phosphate ion transmembrane transport"/>
    <property type="evidence" value="ECO:0007669"/>
    <property type="project" value="TreeGrafter"/>
</dbReference>
<feature type="transmembrane region" description="Helical" evidence="6">
    <location>
        <begin position="218"/>
        <end position="240"/>
    </location>
</feature>
<dbReference type="GO" id="GO:0005315">
    <property type="term" value="F:phosphate transmembrane transporter activity"/>
    <property type="evidence" value="ECO:0007669"/>
    <property type="project" value="InterPro"/>
</dbReference>
<dbReference type="Proteomes" id="UP000297714">
    <property type="component" value="Unassembled WGS sequence"/>
</dbReference>
<dbReference type="RefSeq" id="WP_135656639.1">
    <property type="nucleotide sequence ID" value="NZ_JAJUFJ010000010.1"/>
</dbReference>
<evidence type="ECO:0000256" key="3">
    <source>
        <dbReference type="ARBA" id="ARBA00022692"/>
    </source>
</evidence>
<feature type="transmembrane region" description="Helical" evidence="6">
    <location>
        <begin position="78"/>
        <end position="99"/>
    </location>
</feature>
<evidence type="ECO:0000256" key="2">
    <source>
        <dbReference type="ARBA" id="ARBA00022448"/>
    </source>
</evidence>
<feature type="transmembrane region" description="Helical" evidence="6">
    <location>
        <begin position="44"/>
        <end position="66"/>
    </location>
</feature>
<keyword evidence="4 6" id="KW-1133">Transmembrane helix</keyword>
<sequence>MSLALFVALILVCASIFVNGWTDAPNAIATVVSTRVLSPRVAVIMATFFNLVGIMCFGSAVASTIANLVDVGTGSNPLIAICAAQLSIVIWSLTAWRFGIPTSESHALIAGLMGAGIAYNGLSAFKLAEFEKVLWGIFISTVVGFTAAYFVTKLVGYLFRRVKRVKANRFFSIGQMASAALMATSHGAQDGQKFMGVFVLVILLANNQPVPSTVHIDLWIMLLCSLVMAIGTSIGGYRIIKTMGIDMVKLEKYQGFSAEIVASLCMLITTVHSGIPLSTTNTKGTAMMGAGAARRFSDVNWGIAKEMVMAWVLTFPACMLLGYIMTKLFILIF</sequence>
<evidence type="ECO:0000256" key="5">
    <source>
        <dbReference type="ARBA" id="ARBA00023136"/>
    </source>
</evidence>
<dbReference type="Pfam" id="PF01384">
    <property type="entry name" value="PHO4"/>
    <property type="match status" value="1"/>
</dbReference>
<keyword evidence="8" id="KW-1185">Reference proteome</keyword>
<dbReference type="InterPro" id="IPR001204">
    <property type="entry name" value="Phos_transporter"/>
</dbReference>
<accession>A0A4Z0YG72</accession>
<comment type="subcellular location">
    <subcellularLocation>
        <location evidence="1">Membrane</location>
        <topology evidence="1">Multi-pass membrane protein</topology>
    </subcellularLocation>
</comment>
<evidence type="ECO:0000313" key="7">
    <source>
        <dbReference type="EMBL" id="TGJ77713.1"/>
    </source>
</evidence>
<protein>
    <submittedName>
        <fullName evidence="7">Low-affinity inorganic phosphate transporter 1</fullName>
    </submittedName>
</protein>
<dbReference type="EMBL" id="SRMQ01000001">
    <property type="protein sequence ID" value="TGJ77713.1"/>
    <property type="molecule type" value="Genomic_DNA"/>
</dbReference>
<proteinExistence type="predicted"/>